<feature type="transmembrane region" description="Helical" evidence="12">
    <location>
        <begin position="134"/>
        <end position="154"/>
    </location>
</feature>
<organism evidence="15 16">
    <name type="scientific">Caldimicrobium thiodismutans</name>
    <dbReference type="NCBI Taxonomy" id="1653476"/>
    <lineage>
        <taxon>Bacteria</taxon>
        <taxon>Pseudomonadati</taxon>
        <taxon>Thermodesulfobacteriota</taxon>
        <taxon>Thermodesulfobacteria</taxon>
        <taxon>Thermodesulfobacteriales</taxon>
        <taxon>Thermodesulfobacteriaceae</taxon>
        <taxon>Caldimicrobium</taxon>
    </lineage>
</organism>
<dbReference type="GO" id="GO:0009252">
    <property type="term" value="P:peptidoglycan biosynthetic process"/>
    <property type="evidence" value="ECO:0007669"/>
    <property type="project" value="UniProtKB-UniRule"/>
</dbReference>
<dbReference type="Proteomes" id="UP000068196">
    <property type="component" value="Chromosome"/>
</dbReference>
<keyword evidence="4 12" id="KW-0808">Transferase</keyword>
<keyword evidence="12" id="KW-1003">Cell membrane</keyword>
<dbReference type="PATRIC" id="fig|1653476.3.peg.820"/>
<keyword evidence="12 14" id="KW-0479">Metal-binding</keyword>
<proteinExistence type="inferred from homology"/>
<evidence type="ECO:0000256" key="14">
    <source>
        <dbReference type="PIRSR" id="PIRSR600715-1"/>
    </source>
</evidence>
<keyword evidence="3 12" id="KW-0132">Cell division</keyword>
<evidence type="ECO:0000256" key="1">
    <source>
        <dbReference type="ARBA" id="ARBA00004141"/>
    </source>
</evidence>
<dbReference type="InterPro" id="IPR003524">
    <property type="entry name" value="PNAcMuramoyl-5peptid_Trfase"/>
</dbReference>
<keyword evidence="7 12" id="KW-0573">Peptidoglycan synthesis</keyword>
<evidence type="ECO:0000256" key="6">
    <source>
        <dbReference type="ARBA" id="ARBA00022960"/>
    </source>
</evidence>
<dbReference type="Pfam" id="PF00953">
    <property type="entry name" value="Glycos_transf_4"/>
    <property type="match status" value="1"/>
</dbReference>
<dbReference type="PANTHER" id="PTHR22926">
    <property type="entry name" value="PHOSPHO-N-ACETYLMURAMOYL-PENTAPEPTIDE-TRANSFERASE"/>
    <property type="match status" value="1"/>
</dbReference>
<name>A0A0U4W266_9BACT</name>
<feature type="transmembrane region" description="Helical" evidence="12">
    <location>
        <begin position="197"/>
        <end position="218"/>
    </location>
</feature>
<dbReference type="GO" id="GO:0071555">
    <property type="term" value="P:cell wall organization"/>
    <property type="evidence" value="ECO:0007669"/>
    <property type="project" value="UniProtKB-KW"/>
</dbReference>
<dbReference type="PANTHER" id="PTHR22926:SF5">
    <property type="entry name" value="PHOSPHO-N-ACETYLMURAMOYL-PENTAPEPTIDE-TRANSFERASE HOMOLOG"/>
    <property type="match status" value="1"/>
</dbReference>
<dbReference type="GO" id="GO:0046872">
    <property type="term" value="F:metal ion binding"/>
    <property type="evidence" value="ECO:0007669"/>
    <property type="project" value="UniProtKB-KW"/>
</dbReference>
<evidence type="ECO:0000256" key="2">
    <source>
        <dbReference type="ARBA" id="ARBA00005583"/>
    </source>
</evidence>
<reference evidence="15 16" key="1">
    <citation type="journal article" date="2016" name="Int. J. Syst. Evol. Microbiol.">
        <title>Caldimicrobium thiodismutans sp. nov., a sulfur-disproportionating bacterium isolated from a hot spring, and emended description of the genus Caldimicrobium.</title>
        <authorList>
            <person name="Kojima H."/>
            <person name="Umezawa K."/>
            <person name="Fukui M."/>
        </authorList>
    </citation>
    <scope>NUCLEOTIDE SEQUENCE [LARGE SCALE GENOMIC DNA]</scope>
    <source>
        <strain evidence="15 16">TF1</strain>
    </source>
</reference>
<keyword evidence="5 12" id="KW-0812">Transmembrane</keyword>
<keyword evidence="11 12" id="KW-0961">Cell wall biogenesis/degradation</keyword>
<dbReference type="STRING" id="1653476.THC_0790"/>
<keyword evidence="6 12" id="KW-0133">Cell shape</keyword>
<evidence type="ECO:0000256" key="9">
    <source>
        <dbReference type="ARBA" id="ARBA00023136"/>
    </source>
</evidence>
<evidence type="ECO:0000256" key="3">
    <source>
        <dbReference type="ARBA" id="ARBA00022618"/>
    </source>
</evidence>
<feature type="transmembrane region" description="Helical" evidence="12">
    <location>
        <begin position="96"/>
        <end position="114"/>
    </location>
</feature>
<evidence type="ECO:0000256" key="8">
    <source>
        <dbReference type="ARBA" id="ARBA00022989"/>
    </source>
</evidence>
<feature type="transmembrane region" description="Helical" evidence="12">
    <location>
        <begin position="337"/>
        <end position="356"/>
    </location>
</feature>
<dbReference type="GO" id="GO:0008360">
    <property type="term" value="P:regulation of cell shape"/>
    <property type="evidence" value="ECO:0007669"/>
    <property type="project" value="UniProtKB-KW"/>
</dbReference>
<dbReference type="PROSITE" id="PS01347">
    <property type="entry name" value="MRAY_1"/>
    <property type="match status" value="1"/>
</dbReference>
<reference evidence="16" key="2">
    <citation type="journal article" date="2016" name="Int. J. Syst. Evol. Microbiol.">
        <title>Caldimicrobium thiodismutans sp. nov., a sulfur-disproportionating bacterium isolated from a hot spring.</title>
        <authorList>
            <person name="Kojima H."/>
            <person name="Umezawa K."/>
            <person name="Fukui M."/>
        </authorList>
    </citation>
    <scope>NUCLEOTIDE SEQUENCE [LARGE SCALE GENOMIC DNA]</scope>
    <source>
        <strain evidence="16">TF1</strain>
    </source>
</reference>
<dbReference type="OrthoDB" id="9805475at2"/>
<dbReference type="RefSeq" id="WP_068513626.1">
    <property type="nucleotide sequence ID" value="NZ_AP014945.1"/>
</dbReference>
<dbReference type="InterPro" id="IPR018480">
    <property type="entry name" value="PNAcMuramoyl-5peptid_Trfase_CS"/>
</dbReference>
<feature type="transmembrane region" description="Helical" evidence="12">
    <location>
        <begin position="166"/>
        <end position="185"/>
    </location>
</feature>
<comment type="pathway">
    <text evidence="12">Cell wall biogenesis; peptidoglycan biosynthesis.</text>
</comment>
<feature type="transmembrane region" description="Helical" evidence="12">
    <location>
        <begin position="230"/>
        <end position="254"/>
    </location>
</feature>
<comment type="subcellular location">
    <subcellularLocation>
        <location evidence="12">Cell membrane</location>
        <topology evidence="12">Multi-pass membrane protein</topology>
    </subcellularLocation>
    <subcellularLocation>
        <location evidence="1">Membrane</location>
        <topology evidence="1">Multi-pass membrane protein</topology>
    </subcellularLocation>
</comment>
<comment type="catalytic activity">
    <reaction evidence="12">
        <text>UDP-N-acetyl-alpha-D-muramoyl-L-alanyl-gamma-D-glutamyl-meso-2,6-diaminopimeloyl-D-alanyl-D-alanine + di-trans,octa-cis-undecaprenyl phosphate = di-trans,octa-cis-undecaprenyl diphospho-N-acetyl-alpha-D-muramoyl-L-alanyl-D-glutamyl-meso-2,6-diaminopimeloyl-D-alanyl-D-alanine + UMP</text>
        <dbReference type="Rhea" id="RHEA:28386"/>
        <dbReference type="ChEBI" id="CHEBI:57865"/>
        <dbReference type="ChEBI" id="CHEBI:60392"/>
        <dbReference type="ChEBI" id="CHEBI:61386"/>
        <dbReference type="ChEBI" id="CHEBI:61387"/>
        <dbReference type="EC" id="2.7.8.13"/>
    </reaction>
</comment>
<keyword evidence="10 12" id="KW-0131">Cell cycle</keyword>
<dbReference type="EC" id="2.7.8.13" evidence="12 13"/>
<dbReference type="NCBIfam" id="TIGR00445">
    <property type="entry name" value="mraY"/>
    <property type="match status" value="1"/>
</dbReference>
<feature type="binding site" evidence="14">
    <location>
        <position position="265"/>
    </location>
    <ligand>
        <name>Mg(2+)</name>
        <dbReference type="ChEBI" id="CHEBI:18420"/>
    </ligand>
</feature>
<evidence type="ECO:0000256" key="10">
    <source>
        <dbReference type="ARBA" id="ARBA00023306"/>
    </source>
</evidence>
<accession>A0A0U4W266</accession>
<evidence type="ECO:0000256" key="11">
    <source>
        <dbReference type="ARBA" id="ARBA00023316"/>
    </source>
</evidence>
<feature type="transmembrane region" description="Helical" evidence="12">
    <location>
        <begin position="26"/>
        <end position="48"/>
    </location>
</feature>
<evidence type="ECO:0000256" key="13">
    <source>
        <dbReference type="NCBIfam" id="TIGR00445"/>
    </source>
</evidence>
<feature type="transmembrane region" description="Helical" evidence="12">
    <location>
        <begin position="69"/>
        <end position="90"/>
    </location>
</feature>
<evidence type="ECO:0000256" key="5">
    <source>
        <dbReference type="ARBA" id="ARBA00022692"/>
    </source>
</evidence>
<dbReference type="GO" id="GO:0005886">
    <property type="term" value="C:plasma membrane"/>
    <property type="evidence" value="ECO:0007669"/>
    <property type="project" value="UniProtKB-SubCell"/>
</dbReference>
<evidence type="ECO:0000313" key="15">
    <source>
        <dbReference type="EMBL" id="BAU23181.1"/>
    </source>
</evidence>
<feature type="transmembrane region" description="Helical" evidence="12">
    <location>
        <begin position="261"/>
        <end position="280"/>
    </location>
</feature>
<keyword evidence="9 12" id="KW-0472">Membrane</keyword>
<feature type="transmembrane region" description="Helical" evidence="12">
    <location>
        <begin position="286"/>
        <end position="309"/>
    </location>
</feature>
<dbReference type="HAMAP" id="MF_00038">
    <property type="entry name" value="MraY"/>
    <property type="match status" value="1"/>
</dbReference>
<dbReference type="CDD" id="cd06852">
    <property type="entry name" value="GT_MraY"/>
    <property type="match status" value="1"/>
</dbReference>
<dbReference type="AlphaFoldDB" id="A0A0U4W266"/>
<dbReference type="GO" id="GO:0051301">
    <property type="term" value="P:cell division"/>
    <property type="evidence" value="ECO:0007669"/>
    <property type="project" value="UniProtKB-KW"/>
</dbReference>
<feature type="binding site" evidence="14">
    <location>
        <position position="190"/>
    </location>
    <ligand>
        <name>Mg(2+)</name>
        <dbReference type="ChEBI" id="CHEBI:18420"/>
    </ligand>
</feature>
<evidence type="ECO:0000256" key="4">
    <source>
        <dbReference type="ARBA" id="ARBA00022679"/>
    </source>
</evidence>
<dbReference type="PROSITE" id="PS01348">
    <property type="entry name" value="MRAY_2"/>
    <property type="match status" value="1"/>
</dbReference>
<evidence type="ECO:0000256" key="12">
    <source>
        <dbReference type="HAMAP-Rule" id="MF_00038"/>
    </source>
</evidence>
<evidence type="ECO:0000313" key="16">
    <source>
        <dbReference type="Proteomes" id="UP000068196"/>
    </source>
</evidence>
<keyword evidence="12 14" id="KW-0460">Magnesium</keyword>
<dbReference type="UniPathway" id="UPA00219"/>
<keyword evidence="16" id="KW-1185">Reference proteome</keyword>
<keyword evidence="8 12" id="KW-1133">Transmembrane helix</keyword>
<dbReference type="KEGG" id="cthi:THC_0790"/>
<evidence type="ECO:0000256" key="7">
    <source>
        <dbReference type="ARBA" id="ARBA00022984"/>
    </source>
</evidence>
<dbReference type="GO" id="GO:0008963">
    <property type="term" value="F:phospho-N-acetylmuramoyl-pentapeptide-transferase activity"/>
    <property type="evidence" value="ECO:0007669"/>
    <property type="project" value="UniProtKB-UniRule"/>
</dbReference>
<sequence>MFYHLLYPLSEWISFFNLFKYITFRMIYGSITAFLLVYFFMPSFIKYMRLKQFGQIVREEGPTHHQVKTGTPTMGGVIIIFSITASVLLWCNLTNPFVWLALFALIGFGGIGFLDDYLKLKKGKNLGLKAREKLLYQLILSGIFYILLFQVLGFSSTLNLPFLKRLVLDLGIFYLVFATVVLVGSSNAVNLTDGLDGLAIVPFAVSAGVYTVFAYASGHIKFANYLFIPYIPFAGELAIVCAILGGAGLGFLWYNSHPAEVFMGDVGSLSLGGVMGAIAVMVKQEFLLLLTGAVFVMEALSVMLQVGYFKLTGGKRIFKMAPLHHHFELLGWKENKVVVRFWIISVICGLLALSTLKIR</sequence>
<dbReference type="InterPro" id="IPR000715">
    <property type="entry name" value="Glycosyl_transferase_4"/>
</dbReference>
<gene>
    <name evidence="12" type="primary">mraY</name>
    <name evidence="15" type="ORF">THC_0790</name>
</gene>
<protein>
    <recommendedName>
        <fullName evidence="12 13">Phospho-N-acetylmuramoyl-pentapeptide-transferase</fullName>
        <ecNumber evidence="12 13">2.7.8.13</ecNumber>
    </recommendedName>
    <alternativeName>
        <fullName evidence="12">UDP-MurNAc-pentapeptide phosphotransferase</fullName>
    </alternativeName>
</protein>
<comment type="similarity">
    <text evidence="2 12">Belongs to the glycosyltransferase 4 family. MraY subfamily.</text>
</comment>
<comment type="cofactor">
    <cofactor evidence="12 14">
        <name>Mg(2+)</name>
        <dbReference type="ChEBI" id="CHEBI:18420"/>
    </cofactor>
</comment>
<dbReference type="GO" id="GO:0051992">
    <property type="term" value="F:UDP-N-acetylmuramoyl-L-alanyl-D-glutamyl-meso-2,6-diaminopimelyl-D-alanyl-D-alanine:undecaprenyl-phosphate transferase activity"/>
    <property type="evidence" value="ECO:0007669"/>
    <property type="project" value="RHEA"/>
</dbReference>
<dbReference type="EMBL" id="AP014945">
    <property type="protein sequence ID" value="BAU23181.1"/>
    <property type="molecule type" value="Genomic_DNA"/>
</dbReference>
<comment type="function">
    <text evidence="12">Catalyzes the initial step of the lipid cycle reactions in the biosynthesis of the cell wall peptidoglycan: transfers peptidoglycan precursor phospho-MurNAc-pentapeptide from UDP-MurNAc-pentapeptide onto the lipid carrier undecaprenyl phosphate, yielding undecaprenyl-pyrophosphoryl-MurNAc-pentapeptide, known as lipid I.</text>
</comment>